<reference evidence="2" key="1">
    <citation type="submission" date="2023-10" db="EMBL/GenBank/DDBJ databases">
        <authorList>
            <person name="Chen Y."/>
            <person name="Shah S."/>
            <person name="Dougan E. K."/>
            <person name="Thang M."/>
            <person name="Chan C."/>
        </authorList>
    </citation>
    <scope>NUCLEOTIDE SEQUENCE [LARGE SCALE GENOMIC DNA]</scope>
</reference>
<evidence type="ECO:0000313" key="3">
    <source>
        <dbReference type="Proteomes" id="UP001189429"/>
    </source>
</evidence>
<name>A0ABN9VMZ6_9DINO</name>
<feature type="compositionally biased region" description="Polar residues" evidence="1">
    <location>
        <begin position="45"/>
        <end position="62"/>
    </location>
</feature>
<accession>A0ABN9VMZ6</accession>
<feature type="region of interest" description="Disordered" evidence="1">
    <location>
        <begin position="29"/>
        <end position="156"/>
    </location>
</feature>
<feature type="compositionally biased region" description="Basic residues" evidence="1">
    <location>
        <begin position="122"/>
        <end position="135"/>
    </location>
</feature>
<keyword evidence="3" id="KW-1185">Reference proteome</keyword>
<organism evidence="2 3">
    <name type="scientific">Prorocentrum cordatum</name>
    <dbReference type="NCBI Taxonomy" id="2364126"/>
    <lineage>
        <taxon>Eukaryota</taxon>
        <taxon>Sar</taxon>
        <taxon>Alveolata</taxon>
        <taxon>Dinophyceae</taxon>
        <taxon>Prorocentrales</taxon>
        <taxon>Prorocentraceae</taxon>
        <taxon>Prorocentrum</taxon>
    </lineage>
</organism>
<evidence type="ECO:0000256" key="1">
    <source>
        <dbReference type="SAM" id="MobiDB-lite"/>
    </source>
</evidence>
<protein>
    <submittedName>
        <fullName evidence="2">Uncharacterized protein</fullName>
    </submittedName>
</protein>
<feature type="compositionally biased region" description="Basic and acidic residues" evidence="1">
    <location>
        <begin position="107"/>
        <end position="118"/>
    </location>
</feature>
<gene>
    <name evidence="2" type="ORF">PCOR1329_LOCUS59547</name>
</gene>
<dbReference type="Proteomes" id="UP001189429">
    <property type="component" value="Unassembled WGS sequence"/>
</dbReference>
<dbReference type="EMBL" id="CAUYUJ010017427">
    <property type="protein sequence ID" value="CAK0874735.1"/>
    <property type="molecule type" value="Genomic_DNA"/>
</dbReference>
<comment type="caution">
    <text evidence="2">The sequence shown here is derived from an EMBL/GenBank/DDBJ whole genome shotgun (WGS) entry which is preliminary data.</text>
</comment>
<proteinExistence type="predicted"/>
<evidence type="ECO:0000313" key="2">
    <source>
        <dbReference type="EMBL" id="CAK0874735.1"/>
    </source>
</evidence>
<sequence>MADTYAYGLTHKNTFLDCESPWIDHVTVGRRAKSDPSSDRSSTSGLLNDSSREQLTALTGTLSRGHGGPECGPIVLQQQDEDEARPEPANLETAARTFRQEMEEDERFGKNDESKETAITRTQRRHLLRKHAKTSQRKEVHDVEAGSSKASTKISL</sequence>